<name>A0A8J2S7X6_9STRA</name>
<proteinExistence type="predicted"/>
<keyword evidence="2" id="KW-1185">Reference proteome</keyword>
<organism evidence="1 2">
    <name type="scientific">Pelagomonas calceolata</name>
    <dbReference type="NCBI Taxonomy" id="35677"/>
    <lineage>
        <taxon>Eukaryota</taxon>
        <taxon>Sar</taxon>
        <taxon>Stramenopiles</taxon>
        <taxon>Ochrophyta</taxon>
        <taxon>Pelagophyceae</taxon>
        <taxon>Pelagomonadales</taxon>
        <taxon>Pelagomonadaceae</taxon>
        <taxon>Pelagomonas</taxon>
    </lineage>
</organism>
<dbReference type="EMBL" id="CAKKNE010000001">
    <property type="protein sequence ID" value="CAH0366538.1"/>
    <property type="molecule type" value="Genomic_DNA"/>
</dbReference>
<accession>A0A8J2S7X6</accession>
<comment type="caution">
    <text evidence="1">The sequence shown here is derived from an EMBL/GenBank/DDBJ whole genome shotgun (WGS) entry which is preliminary data.</text>
</comment>
<reference evidence="1" key="1">
    <citation type="submission" date="2021-11" db="EMBL/GenBank/DDBJ databases">
        <authorList>
            <consortium name="Genoscope - CEA"/>
            <person name="William W."/>
        </authorList>
    </citation>
    <scope>NUCLEOTIDE SEQUENCE</scope>
</reference>
<evidence type="ECO:0000313" key="1">
    <source>
        <dbReference type="EMBL" id="CAH0366538.1"/>
    </source>
</evidence>
<sequence>MAAALQLTTTVGEHKSAYDDRYTGYTGALVIQAPSYQQAKRDLLDQGEQFLEDTWSTLVTVPDAARQFLDKQQLGVIGDGFLNHCERSIRGLCKLNLADQIQELQGPTGRYPGPTWLSSSRQLSTDGITLLVSYVTPVSYAAYLEKNFEGESKKRKYQGETVIDQTIQAADIKCVTWLHDHVGTAGFTMDQFKDFRKEFKDLKLDHEKYKAVKSGPEFYKMMSGESDPVKKAWMQYHIDKGLIDTRQIPQEVIVYYKGLGVKFPGL</sequence>
<dbReference type="Proteomes" id="UP000789595">
    <property type="component" value="Unassembled WGS sequence"/>
</dbReference>
<evidence type="ECO:0000313" key="2">
    <source>
        <dbReference type="Proteomes" id="UP000789595"/>
    </source>
</evidence>
<protein>
    <submittedName>
        <fullName evidence="1">Uncharacterized protein</fullName>
    </submittedName>
</protein>
<dbReference type="AlphaFoldDB" id="A0A8J2S7X6"/>
<gene>
    <name evidence="1" type="ORF">PECAL_1P30350</name>
</gene>